<dbReference type="Proteomes" id="UP001159428">
    <property type="component" value="Unassembled WGS sequence"/>
</dbReference>
<evidence type="ECO:0000313" key="2">
    <source>
        <dbReference type="Proteomes" id="UP001159428"/>
    </source>
</evidence>
<proteinExistence type="predicted"/>
<comment type="caution">
    <text evidence="1">The sequence shown here is derived from an EMBL/GenBank/DDBJ whole genome shotgun (WGS) entry which is preliminary data.</text>
</comment>
<organism evidence="1 2">
    <name type="scientific">Pocillopora meandrina</name>
    <dbReference type="NCBI Taxonomy" id="46732"/>
    <lineage>
        <taxon>Eukaryota</taxon>
        <taxon>Metazoa</taxon>
        <taxon>Cnidaria</taxon>
        <taxon>Anthozoa</taxon>
        <taxon>Hexacorallia</taxon>
        <taxon>Scleractinia</taxon>
        <taxon>Astrocoeniina</taxon>
        <taxon>Pocilloporidae</taxon>
        <taxon>Pocillopora</taxon>
    </lineage>
</organism>
<dbReference type="EMBL" id="CALNXJ010000008">
    <property type="protein sequence ID" value="CAH3046009.1"/>
    <property type="molecule type" value="Genomic_DNA"/>
</dbReference>
<keyword evidence="2" id="KW-1185">Reference proteome</keyword>
<feature type="non-terminal residue" evidence="1">
    <location>
        <position position="1"/>
    </location>
</feature>
<accession>A0AAU9W2V8</accession>
<name>A0AAU9W2V8_9CNID</name>
<gene>
    <name evidence="1" type="ORF">PMEA_00033042</name>
</gene>
<sequence length="213" mass="23166">CYGTVGALSVVKDVAGQSIKEAVVHGAKRIALTNETGKVFMTLYLMYFSQQPSIKMSIESWTAYTIDFICWIAVRAVSGYMLSGSRTVLNFAAAMKHFYDGDNVKGVINFLYGVVCLVTVDVDALTAAEDLVGQGVKEAVVYVAKIIFAPTAERRTTNEVGNDLVARNLAVEEVLSGDMTTFTRVRKVAVLVTSEGVGVFIAESFSITHRSRR</sequence>
<dbReference type="AlphaFoldDB" id="A0AAU9W2V8"/>
<protein>
    <submittedName>
        <fullName evidence="1">Uncharacterized protein</fullName>
    </submittedName>
</protein>
<reference evidence="1 2" key="1">
    <citation type="submission" date="2022-05" db="EMBL/GenBank/DDBJ databases">
        <authorList>
            <consortium name="Genoscope - CEA"/>
            <person name="William W."/>
        </authorList>
    </citation>
    <scope>NUCLEOTIDE SEQUENCE [LARGE SCALE GENOMIC DNA]</scope>
</reference>
<evidence type="ECO:0000313" key="1">
    <source>
        <dbReference type="EMBL" id="CAH3046009.1"/>
    </source>
</evidence>